<dbReference type="InterPro" id="IPR001375">
    <property type="entry name" value="Peptidase_S9_cat"/>
</dbReference>
<protein>
    <submittedName>
        <fullName evidence="3">S9 family peptidase</fullName>
    </submittedName>
</protein>
<evidence type="ECO:0000259" key="2">
    <source>
        <dbReference type="Pfam" id="PF00326"/>
    </source>
</evidence>
<dbReference type="AlphaFoldDB" id="A0A975KBA8"/>
<feature type="domain" description="Peptidase S9 prolyl oligopeptidase catalytic" evidence="2">
    <location>
        <begin position="441"/>
        <end position="644"/>
    </location>
</feature>
<dbReference type="PANTHER" id="PTHR42776:SF27">
    <property type="entry name" value="DIPEPTIDYL PEPTIDASE FAMILY MEMBER 6"/>
    <property type="match status" value="1"/>
</dbReference>
<proteinExistence type="predicted"/>
<evidence type="ECO:0000313" key="3">
    <source>
        <dbReference type="EMBL" id="QUT08251.1"/>
    </source>
</evidence>
<organism evidence="3 4">
    <name type="scientific">Sphingobium phenoxybenzoativorans</name>
    <dbReference type="NCBI Taxonomy" id="1592790"/>
    <lineage>
        <taxon>Bacteria</taxon>
        <taxon>Pseudomonadati</taxon>
        <taxon>Pseudomonadota</taxon>
        <taxon>Alphaproteobacteria</taxon>
        <taxon>Sphingomonadales</taxon>
        <taxon>Sphingomonadaceae</taxon>
        <taxon>Sphingobium</taxon>
    </lineage>
</organism>
<dbReference type="Pfam" id="PF00326">
    <property type="entry name" value="Peptidase_S9"/>
    <property type="match status" value="1"/>
</dbReference>
<name>A0A975KBA8_9SPHN</name>
<dbReference type="GO" id="GO:0006508">
    <property type="term" value="P:proteolysis"/>
    <property type="evidence" value="ECO:0007669"/>
    <property type="project" value="InterPro"/>
</dbReference>
<keyword evidence="4" id="KW-1185">Reference proteome</keyword>
<dbReference type="InterPro" id="IPR029058">
    <property type="entry name" value="AB_hydrolase_fold"/>
</dbReference>
<dbReference type="Proteomes" id="UP000681425">
    <property type="component" value="Chromosome"/>
</dbReference>
<accession>A0A975KBA8</accession>
<dbReference type="SUPFAM" id="SSF82171">
    <property type="entry name" value="DPP6 N-terminal domain-like"/>
    <property type="match status" value="1"/>
</dbReference>
<dbReference type="EMBL" id="CP073910">
    <property type="protein sequence ID" value="QUT08251.1"/>
    <property type="molecule type" value="Genomic_DNA"/>
</dbReference>
<dbReference type="KEGG" id="spph:KFK14_13335"/>
<reference evidence="3" key="1">
    <citation type="submission" date="2021-04" db="EMBL/GenBank/DDBJ databases">
        <title>Isolation of p-tert-butylphenol degrading bacteria Sphingobium phenoxybenzoativorans Tas13 from active sludge.</title>
        <authorList>
            <person name="Li Y."/>
        </authorList>
    </citation>
    <scope>NUCLEOTIDE SEQUENCE</scope>
    <source>
        <strain evidence="3">Tas13</strain>
    </source>
</reference>
<evidence type="ECO:0000313" key="4">
    <source>
        <dbReference type="Proteomes" id="UP000681425"/>
    </source>
</evidence>
<evidence type="ECO:0000256" key="1">
    <source>
        <dbReference type="ARBA" id="ARBA00022801"/>
    </source>
</evidence>
<gene>
    <name evidence="3" type="ORF">KFK14_13335</name>
</gene>
<dbReference type="Gene3D" id="3.40.50.1820">
    <property type="entry name" value="alpha/beta hydrolase"/>
    <property type="match status" value="1"/>
</dbReference>
<sequence>MLASAIMALPAKAELGPAARFGARQAVLDASISPDGGWLAIVGPLGPRGSAVFVADLNTGKQLDLKRILASEGKPERIVSCAWSSNQRLLCKVYAVMMLDVGELATASRYIAIDRDGANMKMIETPRGFGDALNYSLFGGDVIDMSPGQDGHVLMMRRYVPESSLGTRGAQTRDGLGVDNLDTATGNGRIVETPRTTGRIYLSDGAGSVRIMAVAKEQQTDDGSLRYLFRRKGSRNWEPLGEVDADQNGFTPHFVDPKADLAYGLRRKDGRFAAWTKTLDGAGAEQLIFAHPGVDVDGFVTVGRERRVVGVRFVTDRSEAYYFDPALEKLAKGLAKALPNQPLIRFLDASQDEKRLLIWAGSDIDPGQYYLFDKATGTLDLLMPERGDLSGIPLAPVRAITYKAADGTMVPAYLTLPAAGAKKGLPAIVLPHGGPSARDEWGFDWLTQYLVSQGYAVLQPNFRGSAGYGDAWFQQNGIRGWRTAIGDVSDAGRWLISEGIADPAKLSVLGWSYGGYAALQSAVTYPDLFKAVIAIAPVTDFNRLKEEWRNWTNFRSVSRFIGDGPHIDEGSPARHAERIKAPVLIFHGTMDRNVGIGQSRLMEERLKKAGKPVTLITYDGLDHALGDSIARADMLGKISAFLAAATPGK</sequence>
<keyword evidence="1" id="KW-0378">Hydrolase</keyword>
<dbReference type="GO" id="GO:0004252">
    <property type="term" value="F:serine-type endopeptidase activity"/>
    <property type="evidence" value="ECO:0007669"/>
    <property type="project" value="TreeGrafter"/>
</dbReference>
<dbReference type="PANTHER" id="PTHR42776">
    <property type="entry name" value="SERINE PEPTIDASE S9 FAMILY MEMBER"/>
    <property type="match status" value="1"/>
</dbReference>
<dbReference type="SUPFAM" id="SSF53474">
    <property type="entry name" value="alpha/beta-Hydrolases"/>
    <property type="match status" value="1"/>
</dbReference>